<dbReference type="GO" id="GO:0001653">
    <property type="term" value="F:peptide receptor activity"/>
    <property type="evidence" value="ECO:0007669"/>
    <property type="project" value="TreeGrafter"/>
</dbReference>
<evidence type="ECO:0000313" key="4">
    <source>
        <dbReference type="Proteomes" id="UP000054047"/>
    </source>
</evidence>
<dbReference type="PANTHER" id="PTHR11920">
    <property type="entry name" value="GUANYLYL CYCLASE"/>
    <property type="match status" value="1"/>
</dbReference>
<dbReference type="InterPro" id="IPR050401">
    <property type="entry name" value="Cyclic_nucleotide_synthase"/>
</dbReference>
<dbReference type="GO" id="GO:0004383">
    <property type="term" value="F:guanylate cyclase activity"/>
    <property type="evidence" value="ECO:0007669"/>
    <property type="project" value="TreeGrafter"/>
</dbReference>
<keyword evidence="1" id="KW-0547">Nucleotide-binding</keyword>
<name>A0A0C2HCN1_9BILA</name>
<dbReference type="GO" id="GO:0000166">
    <property type="term" value="F:nucleotide binding"/>
    <property type="evidence" value="ECO:0007669"/>
    <property type="project" value="UniProtKB-KW"/>
</dbReference>
<dbReference type="PANTHER" id="PTHR11920:SF495">
    <property type="entry name" value="RECEPTOR-TYPE GUANYLATE CYCLASE GCY-7"/>
    <property type="match status" value="1"/>
</dbReference>
<dbReference type="AlphaFoldDB" id="A0A0C2HCN1"/>
<reference evidence="3 4" key="1">
    <citation type="submission" date="2013-12" db="EMBL/GenBank/DDBJ databases">
        <title>Draft genome of the parsitic nematode Ancylostoma duodenale.</title>
        <authorList>
            <person name="Mitreva M."/>
        </authorList>
    </citation>
    <scope>NUCLEOTIDE SEQUENCE [LARGE SCALE GENOMIC DNA]</scope>
    <source>
        <strain evidence="3 4">Zhejiang</strain>
    </source>
</reference>
<evidence type="ECO:0000256" key="1">
    <source>
        <dbReference type="ARBA" id="ARBA00022741"/>
    </source>
</evidence>
<keyword evidence="2" id="KW-0456">Lyase</keyword>
<dbReference type="GO" id="GO:0004016">
    <property type="term" value="F:adenylate cyclase activity"/>
    <property type="evidence" value="ECO:0007669"/>
    <property type="project" value="TreeGrafter"/>
</dbReference>
<dbReference type="OrthoDB" id="4062651at2759"/>
<gene>
    <name evidence="3" type="ORF">ANCDUO_02354</name>
</gene>
<dbReference type="GO" id="GO:0005886">
    <property type="term" value="C:plasma membrane"/>
    <property type="evidence" value="ECO:0007669"/>
    <property type="project" value="TreeGrafter"/>
</dbReference>
<proteinExistence type="predicted"/>
<keyword evidence="4" id="KW-1185">Reference proteome</keyword>
<evidence type="ECO:0000313" key="3">
    <source>
        <dbReference type="EMBL" id="KIH67316.1"/>
    </source>
</evidence>
<dbReference type="Proteomes" id="UP000054047">
    <property type="component" value="Unassembled WGS sequence"/>
</dbReference>
<evidence type="ECO:0008006" key="5">
    <source>
        <dbReference type="Google" id="ProtNLM"/>
    </source>
</evidence>
<protein>
    <recommendedName>
        <fullName evidence="5">Serine-threonine/tyrosine-protein kinase catalytic domain-containing protein</fullName>
    </recommendedName>
</protein>
<dbReference type="EMBL" id="KN726747">
    <property type="protein sequence ID" value="KIH67316.1"/>
    <property type="molecule type" value="Genomic_DNA"/>
</dbReference>
<evidence type="ECO:0000256" key="2">
    <source>
        <dbReference type="ARBA" id="ARBA00023239"/>
    </source>
</evidence>
<accession>A0A0C2HCN1</accession>
<dbReference type="GO" id="GO:0007168">
    <property type="term" value="P:receptor guanylyl cyclase signaling pathway"/>
    <property type="evidence" value="ECO:0007669"/>
    <property type="project" value="TreeGrafter"/>
</dbReference>
<organism evidence="3 4">
    <name type="scientific">Ancylostoma duodenale</name>
    <dbReference type="NCBI Taxonomy" id="51022"/>
    <lineage>
        <taxon>Eukaryota</taxon>
        <taxon>Metazoa</taxon>
        <taxon>Ecdysozoa</taxon>
        <taxon>Nematoda</taxon>
        <taxon>Chromadorea</taxon>
        <taxon>Rhabditida</taxon>
        <taxon>Rhabditina</taxon>
        <taxon>Rhabditomorpha</taxon>
        <taxon>Strongyloidea</taxon>
        <taxon>Ancylostomatidae</taxon>
        <taxon>Ancylostomatinae</taxon>
        <taxon>Ancylostoma</taxon>
    </lineage>
</organism>
<sequence>MERLPKEGSSTPLTLINHVHEERLHAEILYKIKRGGAAPIRPELTRDGDGMDQALNSLVTDCWNEKPSERPSSERICSQLRGMVNASNKTNLMDHLFAMLEQHTEELEREVCRYDVVKNQHKFRIPINPGNHDNQEILPLYSLQWAPTLVL</sequence>
<dbReference type="Gene3D" id="1.10.510.10">
    <property type="entry name" value="Transferase(Phosphotransferase) domain 1"/>
    <property type="match status" value="1"/>
</dbReference>